<evidence type="ECO:0000313" key="5">
    <source>
        <dbReference type="EMBL" id="MBB5872723.1"/>
    </source>
</evidence>
<dbReference type="FunFam" id="2.30.38.10:FF:000001">
    <property type="entry name" value="Non-ribosomal peptide synthetase PvdI"/>
    <property type="match status" value="1"/>
</dbReference>
<dbReference type="InterPro" id="IPR036736">
    <property type="entry name" value="ACP-like_sf"/>
</dbReference>
<dbReference type="Gene3D" id="3.30.300.30">
    <property type="match status" value="2"/>
</dbReference>
<keyword evidence="2" id="KW-0596">Phosphopantetheine</keyword>
<dbReference type="InterPro" id="IPR010071">
    <property type="entry name" value="AA_adenyl_dom"/>
</dbReference>
<dbReference type="InterPro" id="IPR020845">
    <property type="entry name" value="AMP-binding_CS"/>
</dbReference>
<dbReference type="CDD" id="cd12117">
    <property type="entry name" value="A_NRPS_Srf_like"/>
    <property type="match status" value="2"/>
</dbReference>
<dbReference type="GO" id="GO:0005737">
    <property type="term" value="C:cytoplasm"/>
    <property type="evidence" value="ECO:0007669"/>
    <property type="project" value="TreeGrafter"/>
</dbReference>
<dbReference type="GO" id="GO:0072330">
    <property type="term" value="P:monocarboxylic acid biosynthetic process"/>
    <property type="evidence" value="ECO:0007669"/>
    <property type="project" value="UniProtKB-ARBA"/>
</dbReference>
<dbReference type="Pfam" id="PF00501">
    <property type="entry name" value="AMP-binding"/>
    <property type="match status" value="2"/>
</dbReference>
<accession>A0A841C0P7</accession>
<evidence type="ECO:0000256" key="3">
    <source>
        <dbReference type="ARBA" id="ARBA00022553"/>
    </source>
</evidence>
<dbReference type="GO" id="GO:0043041">
    <property type="term" value="P:amino acid activation for nonribosomal peptide biosynthetic process"/>
    <property type="evidence" value="ECO:0007669"/>
    <property type="project" value="TreeGrafter"/>
</dbReference>
<dbReference type="Gene3D" id="3.40.50.1820">
    <property type="entry name" value="alpha/beta hydrolase"/>
    <property type="match status" value="1"/>
</dbReference>
<dbReference type="InterPro" id="IPR042099">
    <property type="entry name" value="ANL_N_sf"/>
</dbReference>
<dbReference type="GO" id="GO:0003824">
    <property type="term" value="F:catalytic activity"/>
    <property type="evidence" value="ECO:0007669"/>
    <property type="project" value="InterPro"/>
</dbReference>
<dbReference type="InterPro" id="IPR023213">
    <property type="entry name" value="CAT-like_dom_sf"/>
</dbReference>
<dbReference type="GO" id="GO:0044550">
    <property type="term" value="P:secondary metabolite biosynthetic process"/>
    <property type="evidence" value="ECO:0007669"/>
    <property type="project" value="TreeGrafter"/>
</dbReference>
<dbReference type="Gene3D" id="3.40.50.12780">
    <property type="entry name" value="N-terminal domain of ligase-like"/>
    <property type="match status" value="1"/>
</dbReference>
<proteinExistence type="predicted"/>
<dbReference type="Proteomes" id="UP000587527">
    <property type="component" value="Unassembled WGS sequence"/>
</dbReference>
<dbReference type="EMBL" id="JACHMN010000003">
    <property type="protein sequence ID" value="MBB5872723.1"/>
    <property type="molecule type" value="Genomic_DNA"/>
</dbReference>
<dbReference type="PANTHER" id="PTHR45527">
    <property type="entry name" value="NONRIBOSOMAL PEPTIDE SYNTHETASE"/>
    <property type="match status" value="1"/>
</dbReference>
<dbReference type="FunFam" id="3.40.50.980:FF:000001">
    <property type="entry name" value="Non-ribosomal peptide synthetase"/>
    <property type="match status" value="2"/>
</dbReference>
<reference evidence="5 6" key="1">
    <citation type="submission" date="2020-08" db="EMBL/GenBank/DDBJ databases">
        <title>Sequencing the genomes of 1000 actinobacteria strains.</title>
        <authorList>
            <person name="Klenk H.-P."/>
        </authorList>
    </citation>
    <scope>NUCLEOTIDE SEQUENCE [LARGE SCALE GENOMIC DNA]</scope>
    <source>
        <strain evidence="5 6">DSM 45362</strain>
    </source>
</reference>
<dbReference type="InterPro" id="IPR020806">
    <property type="entry name" value="PKS_PP-bd"/>
</dbReference>
<sequence>MTATNPSESTVHAEFARQAARKPGATALIAGERRLTYGELDAKANQLANLLIAEGVRRGDLVALYVPRGPELVIGMLATMKAGAAYVPADLAYPVSRITGLLDEAKPRVVLTTGELSAHVQAYPLVDVFDLAGEPTTAPDVPVDPADAACVMFTSGSTGRPKGSIGDHRSILRTFLGQDFLEFGPDLVFLQAAPISWDACALELYPALLHGAACVLQPGQSPDAALIAELVKDHGVTSLFLSAGMFALLADLHPEIFGLLRQVITGGDVPVLAQLHRIRREHPHLRIVNGYGPVESMVVASCHQVTMADLDAVTLPIGLPLNDTGVHLLDDELRPVGPGQPGELYITGDGLARGYLGQAGLTATRFVAAADGTRMYRTGDLASRRADGVLEFLGRADDQVKIRGFRVEPGEIEAVIASHPGVVAVKVIAREDRPGDKRLIGYAVSPHLTAADLRSYVETRLPDHLVPSAFVLLDALPLTANGKVDRAALPAPEFTGTGERRAPRTEPEGLLCTIFAEVLGLAEVGIDDHFFHCGGHSLLAARLINRVRAAFGTELTLRDLFAAPTVAVLATHLVASRDARPVLRPTLRTQGVSMIPLSFAQQRLWFLSRLEHSPAYNVPVAVNLRGRIDTAALRAAIDDVVERHEALRTVFPERDDEPYQKIIDGGRPVWIEVDCPADEVDTMVLDASRYVFDLTEELPIRVTLLRSAPEEHVLLVVMHHIVSDGWSMSPLLRDIATAYTARSGGVAPQWEPLAVQYADYTMWQRELLGDASEPESMASRQLDYWTKALDALPEEVTLAPDRPRPATPSYRGEVVGLQFDVATHAALHDLARREQVTLFMILQAALSGVLSRLGAGQDIVFGSPVAGRVDDALEDLVGFFVNTLVLRTSTSGDPTFRDLLGRVRETDLAAYAHQDLPFERIVEALNPMRSLARHPLFQVMLVLQNNDEASLSLPDLSVTSRLADTRTAKFDLTVAFSEIRNPQGELAGITGSFEFATDLYERRTVELVARCTELLVKAMVADPAGRLSEVDLLPPAERELLVGEWSGATAPVTAEATAHEVFARQAATTPGAVALIDGTAQVTYAELDARANRLAHQLVAEGVTRGELVGVYLDRGVELVVTVLAALKAGAAYTLLDTKYPVERLATVLSSVGATTVLSRPAEIEAGKATDRWNWIDVTDPGVAQQSPIAPDVAVTPADAVCVMFTSGSTGRPKGVVASHRSLVATFVGQEYVHFGPDEVVLQCSPVSWDAFALELFTALFFGGTCVLQPGQSPEPAVIVDLIRKHAVTTIHVSASLLNFLVDEYPGAFGGVRQVMTGGEAASVAHLTKLLGANPAIRLVNGYSPVECMIFTVYHPVTKDDCAGRSIPVGGPLHGKQVYVLDEHLDVVPIGIVGELYMAGVGLANGYLGQSGLTSSRFVANPFGETSDRMYRTGDLVKWRPDGVLEFCGRVDDQVKIRGFRVEPGEVETVIGRHETVGQVAVIVREDRPGDKRLVGYLVPATGAAVATETIRQYASQLLPDYMVPSALVVLDALPRTANGKLDRKALPAPTVTASATSRRPRNEREQTLCDLYTEILGVPNVGIDDDFFTLGGHSLLVTRLISKVRKAFAVELTIQAVFSARTVANLVEQLDNADKARPALRARVRTETAR</sequence>
<protein>
    <submittedName>
        <fullName evidence="5">Amino acid adenylation domain-containing protein</fullName>
    </submittedName>
</protein>
<dbReference type="PROSITE" id="PS50075">
    <property type="entry name" value="CARRIER"/>
    <property type="match status" value="2"/>
</dbReference>
<dbReference type="InterPro" id="IPR025110">
    <property type="entry name" value="AMP-bd_C"/>
</dbReference>
<dbReference type="InterPro" id="IPR000873">
    <property type="entry name" value="AMP-dep_synth/lig_dom"/>
</dbReference>
<dbReference type="Pfam" id="PF00668">
    <property type="entry name" value="Condensation"/>
    <property type="match status" value="1"/>
</dbReference>
<organism evidence="5 6">
    <name type="scientific">Allocatelliglobosispora scoriae</name>
    <dbReference type="NCBI Taxonomy" id="643052"/>
    <lineage>
        <taxon>Bacteria</taxon>
        <taxon>Bacillati</taxon>
        <taxon>Actinomycetota</taxon>
        <taxon>Actinomycetes</taxon>
        <taxon>Micromonosporales</taxon>
        <taxon>Micromonosporaceae</taxon>
        <taxon>Allocatelliglobosispora</taxon>
    </lineage>
</organism>
<dbReference type="Pfam" id="PF13193">
    <property type="entry name" value="AMP-binding_C"/>
    <property type="match status" value="2"/>
</dbReference>
<dbReference type="GO" id="GO:0031177">
    <property type="term" value="F:phosphopantetheine binding"/>
    <property type="evidence" value="ECO:0007669"/>
    <property type="project" value="InterPro"/>
</dbReference>
<dbReference type="CDD" id="cd19540">
    <property type="entry name" value="LCL_NRPS-like"/>
    <property type="match status" value="1"/>
</dbReference>
<dbReference type="SUPFAM" id="SSF56801">
    <property type="entry name" value="Acetyl-CoA synthetase-like"/>
    <property type="match status" value="2"/>
</dbReference>
<feature type="domain" description="Carrier" evidence="4">
    <location>
        <begin position="502"/>
        <end position="577"/>
    </location>
</feature>
<comment type="caution">
    <text evidence="5">The sequence shown here is derived from an EMBL/GenBank/DDBJ whole genome shotgun (WGS) entry which is preliminary data.</text>
</comment>
<dbReference type="GO" id="GO:0008610">
    <property type="term" value="P:lipid biosynthetic process"/>
    <property type="evidence" value="ECO:0007669"/>
    <property type="project" value="UniProtKB-ARBA"/>
</dbReference>
<dbReference type="Gene3D" id="2.30.38.10">
    <property type="entry name" value="Luciferase, Domain 3"/>
    <property type="match status" value="1"/>
</dbReference>
<dbReference type="PROSITE" id="PS00455">
    <property type="entry name" value="AMP_BINDING"/>
    <property type="match status" value="2"/>
</dbReference>
<dbReference type="Gene3D" id="1.10.1200.10">
    <property type="entry name" value="ACP-like"/>
    <property type="match status" value="1"/>
</dbReference>
<dbReference type="FunFam" id="3.30.559.30:FF:000001">
    <property type="entry name" value="Non-ribosomal peptide synthetase"/>
    <property type="match status" value="1"/>
</dbReference>
<name>A0A841C0P7_9ACTN</name>
<evidence type="ECO:0000256" key="1">
    <source>
        <dbReference type="ARBA" id="ARBA00001957"/>
    </source>
</evidence>
<dbReference type="NCBIfam" id="TIGR01733">
    <property type="entry name" value="AA-adenyl-dom"/>
    <property type="match status" value="2"/>
</dbReference>
<gene>
    <name evidence="5" type="ORF">F4553_006157</name>
</gene>
<dbReference type="RefSeq" id="WP_184842798.1">
    <property type="nucleotide sequence ID" value="NZ_JACHMN010000003.1"/>
</dbReference>
<keyword evidence="6" id="KW-1185">Reference proteome</keyword>
<evidence type="ECO:0000259" key="4">
    <source>
        <dbReference type="PROSITE" id="PS50075"/>
    </source>
</evidence>
<dbReference type="FunFam" id="1.10.1200.10:FF:000016">
    <property type="entry name" value="Non-ribosomal peptide synthase"/>
    <property type="match status" value="2"/>
</dbReference>
<dbReference type="Pfam" id="PF00550">
    <property type="entry name" value="PP-binding"/>
    <property type="match status" value="2"/>
</dbReference>
<dbReference type="InterPro" id="IPR029058">
    <property type="entry name" value="AB_hydrolase_fold"/>
</dbReference>
<dbReference type="Gene3D" id="3.30.559.10">
    <property type="entry name" value="Chloramphenicol acetyltransferase-like domain"/>
    <property type="match status" value="1"/>
</dbReference>
<dbReference type="SUPFAM" id="SSF52777">
    <property type="entry name" value="CoA-dependent acyltransferases"/>
    <property type="match status" value="2"/>
</dbReference>
<dbReference type="Gene3D" id="3.30.559.30">
    <property type="entry name" value="Nonribosomal peptide synthetase, condensation domain"/>
    <property type="match status" value="1"/>
</dbReference>
<dbReference type="FunFam" id="3.30.300.30:FF:000010">
    <property type="entry name" value="Enterobactin synthetase component F"/>
    <property type="match status" value="2"/>
</dbReference>
<evidence type="ECO:0000256" key="2">
    <source>
        <dbReference type="ARBA" id="ARBA00022450"/>
    </source>
</evidence>
<feature type="domain" description="Carrier" evidence="4">
    <location>
        <begin position="1560"/>
        <end position="1635"/>
    </location>
</feature>
<dbReference type="InterPro" id="IPR045851">
    <property type="entry name" value="AMP-bd_C_sf"/>
</dbReference>
<dbReference type="SMART" id="SM00823">
    <property type="entry name" value="PKS_PP"/>
    <property type="match status" value="2"/>
</dbReference>
<comment type="cofactor">
    <cofactor evidence="1">
        <name>pantetheine 4'-phosphate</name>
        <dbReference type="ChEBI" id="CHEBI:47942"/>
    </cofactor>
</comment>
<dbReference type="InterPro" id="IPR001242">
    <property type="entry name" value="Condensation_dom"/>
</dbReference>
<evidence type="ECO:0000313" key="6">
    <source>
        <dbReference type="Proteomes" id="UP000587527"/>
    </source>
</evidence>
<keyword evidence="3" id="KW-0597">Phosphoprotein</keyword>
<dbReference type="InterPro" id="IPR009081">
    <property type="entry name" value="PP-bd_ACP"/>
</dbReference>
<dbReference type="PROSITE" id="PS00012">
    <property type="entry name" value="PHOSPHOPANTETHEINE"/>
    <property type="match status" value="2"/>
</dbReference>
<dbReference type="SUPFAM" id="SSF47336">
    <property type="entry name" value="ACP-like"/>
    <property type="match status" value="2"/>
</dbReference>
<dbReference type="Gene3D" id="3.40.50.980">
    <property type="match status" value="2"/>
</dbReference>
<dbReference type="PANTHER" id="PTHR45527:SF1">
    <property type="entry name" value="FATTY ACID SYNTHASE"/>
    <property type="match status" value="1"/>
</dbReference>
<dbReference type="InterPro" id="IPR006162">
    <property type="entry name" value="Ppantetheine_attach_site"/>
</dbReference>